<comment type="caution">
    <text evidence="1">The sequence shown here is derived from an EMBL/GenBank/DDBJ whole genome shotgun (WGS) entry which is preliminary data.</text>
</comment>
<accession>A0AAE3AJD4</accession>
<proteinExistence type="predicted"/>
<protein>
    <submittedName>
        <fullName evidence="1">DUF4886 domain-containing protein</fullName>
    </submittedName>
</protein>
<evidence type="ECO:0000313" key="2">
    <source>
        <dbReference type="Proteomes" id="UP001199424"/>
    </source>
</evidence>
<dbReference type="Proteomes" id="UP001199424">
    <property type="component" value="Unassembled WGS sequence"/>
</dbReference>
<sequence>MRILMLGNSYIFTNDLPNMLAEITGAEVVQNTRGGARLREQLNPEIRLGAKALELLQNEKWDYVVLQEMSNGPITAKESFMQSVKDLCGKIRENGAVPVLYATWAYQKDGKQLQKFGIDYDEMYRKMHEAYAEAAEKNHTLLADVGSAFYEKTETENLFNDDGSHPNEAGSNLAAETIAEVILKDANA</sequence>
<reference evidence="1" key="1">
    <citation type="submission" date="2021-10" db="EMBL/GenBank/DDBJ databases">
        <title>Anaerobic single-cell dispensing facilitates the cultivation of human gut bacteria.</title>
        <authorList>
            <person name="Afrizal A."/>
        </authorList>
    </citation>
    <scope>NUCLEOTIDE SEQUENCE</scope>
    <source>
        <strain evidence="1">CLA-AA-H250</strain>
    </source>
</reference>
<organism evidence="1 2">
    <name type="scientific">Hominenteromicrobium mulieris</name>
    <dbReference type="NCBI Taxonomy" id="2885357"/>
    <lineage>
        <taxon>Bacteria</taxon>
        <taxon>Bacillati</taxon>
        <taxon>Bacillota</taxon>
        <taxon>Clostridia</taxon>
        <taxon>Eubacteriales</taxon>
        <taxon>Oscillospiraceae</taxon>
        <taxon>Hominenteromicrobium</taxon>
    </lineage>
</organism>
<dbReference type="SUPFAM" id="SSF52266">
    <property type="entry name" value="SGNH hydrolase"/>
    <property type="match status" value="1"/>
</dbReference>
<dbReference type="AlphaFoldDB" id="A0AAE3AJD4"/>
<dbReference type="Pfam" id="PF00657">
    <property type="entry name" value="Lipase_GDSL"/>
    <property type="match status" value="1"/>
</dbReference>
<name>A0AAE3AJD4_9FIRM</name>
<dbReference type="InterPro" id="IPR036514">
    <property type="entry name" value="SGNH_hydro_sf"/>
</dbReference>
<evidence type="ECO:0000313" key="1">
    <source>
        <dbReference type="EMBL" id="MCC2135850.1"/>
    </source>
</evidence>
<dbReference type="RefSeq" id="WP_308448447.1">
    <property type="nucleotide sequence ID" value="NZ_JAJEQC010000001.1"/>
</dbReference>
<dbReference type="EMBL" id="JAJEQC010000001">
    <property type="protein sequence ID" value="MCC2135850.1"/>
    <property type="molecule type" value="Genomic_DNA"/>
</dbReference>
<dbReference type="Gene3D" id="3.40.50.1110">
    <property type="entry name" value="SGNH hydrolase"/>
    <property type="match status" value="1"/>
</dbReference>
<keyword evidence="2" id="KW-1185">Reference proteome</keyword>
<gene>
    <name evidence="1" type="ORF">LKD31_02305</name>
</gene>
<dbReference type="InterPro" id="IPR001087">
    <property type="entry name" value="GDSL"/>
</dbReference>